<dbReference type="InterPro" id="IPR001959">
    <property type="entry name" value="Transposase"/>
</dbReference>
<keyword evidence="3" id="KW-0238">DNA-binding</keyword>
<proteinExistence type="inferred from homology"/>
<keyword evidence="4" id="KW-0233">DNA recombination</keyword>
<evidence type="ECO:0000256" key="3">
    <source>
        <dbReference type="ARBA" id="ARBA00023125"/>
    </source>
</evidence>
<reference evidence="6 7" key="1">
    <citation type="submission" date="2020-08" db="EMBL/GenBank/DDBJ databases">
        <title>Genome public.</title>
        <authorList>
            <person name="Liu C."/>
            <person name="Sun Q."/>
        </authorList>
    </citation>
    <scope>NUCLEOTIDE SEQUENCE [LARGE SCALE GENOMIC DNA]</scope>
    <source>
        <strain evidence="6 7">3_YM_SP_D4_24.mj</strain>
    </source>
</reference>
<dbReference type="InterPro" id="IPR010095">
    <property type="entry name" value="Cas12f1-like_TNB"/>
</dbReference>
<evidence type="ECO:0000256" key="4">
    <source>
        <dbReference type="ARBA" id="ARBA00023172"/>
    </source>
</evidence>
<name>A0ABR7PFI0_9FIRM</name>
<evidence type="ECO:0000256" key="2">
    <source>
        <dbReference type="ARBA" id="ARBA00022578"/>
    </source>
</evidence>
<comment type="similarity">
    <text evidence="1">In the C-terminal section; belongs to the transposase 35 family.</text>
</comment>
<dbReference type="NCBIfam" id="TIGR01766">
    <property type="entry name" value="IS200/IS605 family accessory protein TnpB-like domain"/>
    <property type="match status" value="1"/>
</dbReference>
<dbReference type="Proteomes" id="UP000661649">
    <property type="component" value="Unassembled WGS sequence"/>
</dbReference>
<feature type="non-terminal residue" evidence="6">
    <location>
        <position position="266"/>
    </location>
</feature>
<evidence type="ECO:0000259" key="5">
    <source>
        <dbReference type="Pfam" id="PF01385"/>
    </source>
</evidence>
<sequence length="266" mass="30008">MPNLCAIDFGVSNFAAVVCNDGSSMLYKGGAVLSECQWFHKKRAKAVSIITKGHEHMHASSRYLSALSRHHADFIKDQCHKISRSIINYCMEHQAGTLVLGENKRWKQDCDMGSQNNQNFVSMPTGLLKQMIIYKASDAGIKTIMQEESYTSQADITAMDYIPVYGVDAENTDGLHCFAIPAILEQRKRNKMAYHTILLRKFFFVYSVLMIIKKEPFRILLHVLIKHVPSKLHIQNRNHADTCRSADFSASGQALDRLVAVSSIHC</sequence>
<evidence type="ECO:0000256" key="1">
    <source>
        <dbReference type="ARBA" id="ARBA00008761"/>
    </source>
</evidence>
<comment type="caution">
    <text evidence="6">The sequence shown here is derived from an EMBL/GenBank/DDBJ whole genome shotgun (WGS) entry which is preliminary data.</text>
</comment>
<evidence type="ECO:0000313" key="6">
    <source>
        <dbReference type="EMBL" id="MBC8630093.1"/>
    </source>
</evidence>
<keyword evidence="7" id="KW-1185">Reference proteome</keyword>
<feature type="domain" description="Probable transposase IS891/IS1136/IS1341" evidence="5">
    <location>
        <begin position="6"/>
        <end position="106"/>
    </location>
</feature>
<evidence type="ECO:0000313" key="7">
    <source>
        <dbReference type="Proteomes" id="UP000661649"/>
    </source>
</evidence>
<dbReference type="EMBL" id="JACRTP010000024">
    <property type="protein sequence ID" value="MBC8630093.1"/>
    <property type="molecule type" value="Genomic_DNA"/>
</dbReference>
<keyword evidence="2" id="KW-0815">Transposition</keyword>
<organism evidence="6 7">
    <name type="scientific">Blautia stercoris</name>
    <dbReference type="NCBI Taxonomy" id="871664"/>
    <lineage>
        <taxon>Bacteria</taxon>
        <taxon>Bacillati</taxon>
        <taxon>Bacillota</taxon>
        <taxon>Clostridia</taxon>
        <taxon>Lachnospirales</taxon>
        <taxon>Lachnospiraceae</taxon>
        <taxon>Blautia</taxon>
    </lineage>
</organism>
<protein>
    <submittedName>
        <fullName evidence="6">IS200/IS605 family element transposase accessory protein TnpB</fullName>
    </submittedName>
</protein>
<gene>
    <name evidence="6" type="primary">tnpB</name>
    <name evidence="6" type="ORF">H8712_16130</name>
</gene>
<dbReference type="Pfam" id="PF01385">
    <property type="entry name" value="OrfB_IS605"/>
    <property type="match status" value="1"/>
</dbReference>
<accession>A0ABR7PFI0</accession>